<dbReference type="Proteomes" id="UP000046395">
    <property type="component" value="Unassembled WGS sequence"/>
</dbReference>
<dbReference type="SUPFAM" id="SSF50630">
    <property type="entry name" value="Acid proteases"/>
    <property type="match status" value="1"/>
</dbReference>
<dbReference type="PROSITE" id="PS50175">
    <property type="entry name" value="ASP_PROT_RETROV"/>
    <property type="match status" value="1"/>
</dbReference>
<dbReference type="WBParaSite" id="TMUE_0000000598.1">
    <property type="protein sequence ID" value="TMUE_0000000598.1"/>
    <property type="gene ID" value="WBGene00296538"/>
</dbReference>
<dbReference type="InterPro" id="IPR001969">
    <property type="entry name" value="Aspartic_peptidase_AS"/>
</dbReference>
<proteinExistence type="predicted"/>
<dbReference type="PANTHER" id="PTHR33327">
    <property type="entry name" value="ENDONUCLEASE"/>
    <property type="match status" value="1"/>
</dbReference>
<keyword evidence="3" id="KW-1185">Reference proteome</keyword>
<dbReference type="PANTHER" id="PTHR33327:SF3">
    <property type="entry name" value="RNA-DIRECTED DNA POLYMERASE"/>
    <property type="match status" value="1"/>
</dbReference>
<sequence length="609" mass="68993">MNLQLQGDEVNLVKTKSVIAAFISKLVPFKQNFGHGHLYQFPNLNRLRDNGEINDDDMVVYCNHLTMLHTNMCERYADILSMTIPAWILDPFWSVGGADIFLQEELIELQANEELKPKLKDGRHATYNIDDYLHYYQRSHIQLSGPRVVVRAIGPLFAQQNVSDEATKLQLAFTGMSDEVLASFRDFIFNATKEAKPFTAFKQLCLKRLTDSKERRIHQALHAEELGDRKPSEFLRYLQQLLERPLSDPILRELFLSRLPNHVRSTLVPFSDLELGQLAELADRVIVHQSTPICAVSQANAATEEGSYVLRNCWKNFYSSSVAAHEVQGHQKHAVLPLRRDWAAPQWQKFRFATITELSETGHGNAHHRALLIPGRETPQANGVNGRRCPKETSRCMYVTDKISGTNFLVDTGASVSVLPSFKSRQLHMPSPQALQAVNGTYIRSFGKKTLPIQINALPILEWTFHLADVQVPILGADFLYHHGLVVDLKRQILYPETSAKLGLLQLAHEAPQAHRFHQLLHQFIKDCDSSSQSPGTHHTMHVIETTGRPVHFKPRRLPPPVYKQLRNILTTCCIEALFVLPTAVGRLRYIWSRKSSQGNGAPAETTAR</sequence>
<name>A0A5S6Q052_TRIMR</name>
<dbReference type="GO" id="GO:0006508">
    <property type="term" value="P:proteolysis"/>
    <property type="evidence" value="ECO:0007669"/>
    <property type="project" value="InterPro"/>
</dbReference>
<dbReference type="GO" id="GO:0004190">
    <property type="term" value="F:aspartic-type endopeptidase activity"/>
    <property type="evidence" value="ECO:0007669"/>
    <property type="project" value="InterPro"/>
</dbReference>
<reference evidence="4" key="1">
    <citation type="submission" date="2019-12" db="UniProtKB">
        <authorList>
            <consortium name="WormBaseParasite"/>
        </authorList>
    </citation>
    <scope>IDENTIFICATION</scope>
</reference>
<evidence type="ECO:0000313" key="4">
    <source>
        <dbReference type="WBParaSite" id="TMUE_0000000598.1"/>
    </source>
</evidence>
<keyword evidence="1" id="KW-0378">Hydrolase</keyword>
<dbReference type="InterPro" id="IPR055469">
    <property type="entry name" value="DUF7041"/>
</dbReference>
<evidence type="ECO:0000313" key="3">
    <source>
        <dbReference type="Proteomes" id="UP000046395"/>
    </source>
</evidence>
<dbReference type="AlphaFoldDB" id="A0A5S6Q052"/>
<dbReference type="InterPro" id="IPR001995">
    <property type="entry name" value="Peptidase_A2_cat"/>
</dbReference>
<evidence type="ECO:0000256" key="1">
    <source>
        <dbReference type="ARBA" id="ARBA00022801"/>
    </source>
</evidence>
<protein>
    <submittedName>
        <fullName evidence="4">Peptidase A2 domain-containing protein</fullName>
    </submittedName>
</protein>
<organism evidence="3 4">
    <name type="scientific">Trichuris muris</name>
    <name type="common">Mouse whipworm</name>
    <dbReference type="NCBI Taxonomy" id="70415"/>
    <lineage>
        <taxon>Eukaryota</taxon>
        <taxon>Metazoa</taxon>
        <taxon>Ecdysozoa</taxon>
        <taxon>Nematoda</taxon>
        <taxon>Enoplea</taxon>
        <taxon>Dorylaimia</taxon>
        <taxon>Trichinellida</taxon>
        <taxon>Trichuridae</taxon>
        <taxon>Trichuris</taxon>
    </lineage>
</organism>
<dbReference type="Pfam" id="PF23055">
    <property type="entry name" value="DUF7041"/>
    <property type="match status" value="1"/>
</dbReference>
<dbReference type="PROSITE" id="PS00141">
    <property type="entry name" value="ASP_PROTEASE"/>
    <property type="match status" value="1"/>
</dbReference>
<dbReference type="Gene3D" id="2.40.70.10">
    <property type="entry name" value="Acid Proteases"/>
    <property type="match status" value="1"/>
</dbReference>
<dbReference type="InterPro" id="IPR021109">
    <property type="entry name" value="Peptidase_aspartic_dom_sf"/>
</dbReference>
<accession>A0A5S6Q052</accession>
<feature type="domain" description="Peptidase A2" evidence="2">
    <location>
        <begin position="406"/>
        <end position="479"/>
    </location>
</feature>
<evidence type="ECO:0000259" key="2">
    <source>
        <dbReference type="PROSITE" id="PS50175"/>
    </source>
</evidence>